<sequence>MFPLGTALLPGEVLPLRIFEPRYRTMLDDCLAVADGPPRFGVVLIARGSEVGGGDVRHDVGTFAAIDRVSRDPGGLSYVHCVGTRRFRVTEWLPDDPYPRAEVSVLNEPKTNAAARADSIALGVRIREIVVDAYTRRGTPIPDDLPSFDDADLDDAGLFGWAARLPIGAADRQSLLEAPDTPARIAILDDAVEGFAARIAFDS</sequence>
<dbReference type="InterPro" id="IPR003111">
    <property type="entry name" value="Lon_prtase_N"/>
</dbReference>
<dbReference type="InterPro" id="IPR046336">
    <property type="entry name" value="Lon_prtase_N_sf"/>
</dbReference>
<dbReference type="eggNOG" id="COG2802">
    <property type="taxonomic scope" value="Bacteria"/>
</dbReference>
<dbReference type="SMART" id="SM00464">
    <property type="entry name" value="LON"/>
    <property type="match status" value="1"/>
</dbReference>
<evidence type="ECO:0000259" key="1">
    <source>
        <dbReference type="PROSITE" id="PS51787"/>
    </source>
</evidence>
<evidence type="ECO:0000313" key="3">
    <source>
        <dbReference type="Proteomes" id="UP000005845"/>
    </source>
</evidence>
<proteinExistence type="predicted"/>
<organism evidence="2 3">
    <name type="scientific">Gordonia sputi NBRC 100414</name>
    <dbReference type="NCBI Taxonomy" id="1089453"/>
    <lineage>
        <taxon>Bacteria</taxon>
        <taxon>Bacillati</taxon>
        <taxon>Actinomycetota</taxon>
        <taxon>Actinomycetes</taxon>
        <taxon>Mycobacteriales</taxon>
        <taxon>Gordoniaceae</taxon>
        <taxon>Gordonia</taxon>
    </lineage>
</organism>
<dbReference type="InterPro" id="IPR015947">
    <property type="entry name" value="PUA-like_sf"/>
</dbReference>
<dbReference type="PROSITE" id="PS51787">
    <property type="entry name" value="LON_N"/>
    <property type="match status" value="1"/>
</dbReference>
<dbReference type="EMBL" id="BAFC01000049">
    <property type="protein sequence ID" value="GAB38698.1"/>
    <property type="molecule type" value="Genomic_DNA"/>
</dbReference>
<name>H5TYZ0_9ACTN</name>
<dbReference type="SUPFAM" id="SSF88697">
    <property type="entry name" value="PUA domain-like"/>
    <property type="match status" value="1"/>
</dbReference>
<dbReference type="AlphaFoldDB" id="H5TYZ0"/>
<dbReference type="PANTHER" id="PTHR46732">
    <property type="entry name" value="ATP-DEPENDENT PROTEASE LA (LON) DOMAIN PROTEIN"/>
    <property type="match status" value="1"/>
</dbReference>
<evidence type="ECO:0000313" key="2">
    <source>
        <dbReference type="EMBL" id="GAB38698.1"/>
    </source>
</evidence>
<reference evidence="2 3" key="1">
    <citation type="submission" date="2012-02" db="EMBL/GenBank/DDBJ databases">
        <title>Whole genome shotgun sequence of Gordonia sputi NBRC 100414.</title>
        <authorList>
            <person name="Yoshida I."/>
            <person name="Hosoyama A."/>
            <person name="Tsuchikane K."/>
            <person name="Katsumata H."/>
            <person name="Yamazaki S."/>
            <person name="Fujita N."/>
        </authorList>
    </citation>
    <scope>NUCLEOTIDE SEQUENCE [LARGE SCALE GENOMIC DNA]</scope>
    <source>
        <strain evidence="2 3">NBRC 100414</strain>
    </source>
</reference>
<comment type="caution">
    <text evidence="2">The sequence shown here is derived from an EMBL/GenBank/DDBJ whole genome shotgun (WGS) entry which is preliminary data.</text>
</comment>
<dbReference type="Gene3D" id="2.30.130.40">
    <property type="entry name" value="LON domain-like"/>
    <property type="match status" value="1"/>
</dbReference>
<dbReference type="PANTHER" id="PTHR46732:SF8">
    <property type="entry name" value="ATP-DEPENDENT PROTEASE LA (LON) DOMAIN PROTEIN"/>
    <property type="match status" value="1"/>
</dbReference>
<accession>H5TYZ0</accession>
<gene>
    <name evidence="2" type="ORF">GOSPT_049_00240</name>
</gene>
<protein>
    <recommendedName>
        <fullName evidence="1">Lon N-terminal domain-containing protein</fullName>
    </recommendedName>
</protein>
<feature type="domain" description="Lon N-terminal" evidence="1">
    <location>
        <begin position="1"/>
        <end position="196"/>
    </location>
</feature>
<dbReference type="RefSeq" id="WP_005204782.1">
    <property type="nucleotide sequence ID" value="NZ_BAFC01000049.1"/>
</dbReference>
<keyword evidence="3" id="KW-1185">Reference proteome</keyword>
<dbReference type="Proteomes" id="UP000005845">
    <property type="component" value="Unassembled WGS sequence"/>
</dbReference>
<dbReference type="Pfam" id="PF02190">
    <property type="entry name" value="LON_substr_bdg"/>
    <property type="match status" value="1"/>
</dbReference>